<name>A0A1P8WFS7_9PLAN</name>
<evidence type="ECO:0000313" key="1">
    <source>
        <dbReference type="EMBL" id="APZ92893.1"/>
    </source>
</evidence>
<dbReference type="Proteomes" id="UP000187735">
    <property type="component" value="Chromosome"/>
</dbReference>
<accession>A0A1P8WFS7</accession>
<gene>
    <name evidence="1" type="ORF">Fuma_02505</name>
</gene>
<reference evidence="1 2" key="1">
    <citation type="journal article" date="2016" name="Front. Microbiol.">
        <title>Fuerstia marisgermanicae gen. nov., sp. nov., an Unusual Member of the Phylum Planctomycetes from the German Wadden Sea.</title>
        <authorList>
            <person name="Kohn T."/>
            <person name="Heuer A."/>
            <person name="Jogler M."/>
            <person name="Vollmers J."/>
            <person name="Boedeker C."/>
            <person name="Bunk B."/>
            <person name="Rast P."/>
            <person name="Borchert D."/>
            <person name="Glockner I."/>
            <person name="Freese H.M."/>
            <person name="Klenk H.P."/>
            <person name="Overmann J."/>
            <person name="Kaster A.K."/>
            <person name="Rohde M."/>
            <person name="Wiegand S."/>
            <person name="Jogler C."/>
        </authorList>
    </citation>
    <scope>NUCLEOTIDE SEQUENCE [LARGE SCALE GENOMIC DNA]</scope>
    <source>
        <strain evidence="1 2">NH11</strain>
    </source>
</reference>
<sequence length="59" mass="6967">MQSYRKPRQNASVANDLLLPTRIAAIPDRFRIVFRLARTHFCKARGQVKQWQTANNKHF</sequence>
<evidence type="ECO:0000313" key="2">
    <source>
        <dbReference type="Proteomes" id="UP000187735"/>
    </source>
</evidence>
<keyword evidence="2" id="KW-1185">Reference proteome</keyword>
<dbReference type="KEGG" id="fmr:Fuma_02505"/>
<organism evidence="1 2">
    <name type="scientific">Fuerstiella marisgermanici</name>
    <dbReference type="NCBI Taxonomy" id="1891926"/>
    <lineage>
        <taxon>Bacteria</taxon>
        <taxon>Pseudomonadati</taxon>
        <taxon>Planctomycetota</taxon>
        <taxon>Planctomycetia</taxon>
        <taxon>Planctomycetales</taxon>
        <taxon>Planctomycetaceae</taxon>
        <taxon>Fuerstiella</taxon>
    </lineage>
</organism>
<dbReference type="EMBL" id="CP017641">
    <property type="protein sequence ID" value="APZ92893.1"/>
    <property type="molecule type" value="Genomic_DNA"/>
</dbReference>
<protein>
    <submittedName>
        <fullName evidence="1">Uncharacterized protein</fullName>
    </submittedName>
</protein>
<dbReference type="STRING" id="1891926.Fuma_02505"/>
<proteinExistence type="predicted"/>
<dbReference type="AlphaFoldDB" id="A0A1P8WFS7"/>